<dbReference type="EMBL" id="MHLV01000028">
    <property type="protein sequence ID" value="OGZ17408.1"/>
    <property type="molecule type" value="Genomic_DNA"/>
</dbReference>
<dbReference type="GO" id="GO:0006412">
    <property type="term" value="P:translation"/>
    <property type="evidence" value="ECO:0007669"/>
    <property type="project" value="UniProtKB-UniRule"/>
</dbReference>
<gene>
    <name evidence="4" type="primary">rplM</name>
    <name evidence="5" type="ORF">A2Z78_00670</name>
</gene>
<evidence type="ECO:0000256" key="4">
    <source>
        <dbReference type="HAMAP-Rule" id="MF_01366"/>
    </source>
</evidence>
<evidence type="ECO:0000256" key="1">
    <source>
        <dbReference type="ARBA" id="ARBA00006227"/>
    </source>
</evidence>
<proteinExistence type="inferred from homology"/>
<organism evidence="5 6">
    <name type="scientific">Candidatus Nealsonbacteria bacterium RBG_13_36_15</name>
    <dbReference type="NCBI Taxonomy" id="1801660"/>
    <lineage>
        <taxon>Bacteria</taxon>
        <taxon>Candidatus Nealsoniibacteriota</taxon>
    </lineage>
</organism>
<dbReference type="InterPro" id="IPR005822">
    <property type="entry name" value="Ribosomal_uL13"/>
</dbReference>
<dbReference type="GO" id="GO:0003729">
    <property type="term" value="F:mRNA binding"/>
    <property type="evidence" value="ECO:0007669"/>
    <property type="project" value="TreeGrafter"/>
</dbReference>
<dbReference type="SUPFAM" id="SSF52161">
    <property type="entry name" value="Ribosomal protein L13"/>
    <property type="match status" value="1"/>
</dbReference>
<dbReference type="PIRSF" id="PIRSF002181">
    <property type="entry name" value="Ribosomal_L13"/>
    <property type="match status" value="1"/>
</dbReference>
<comment type="caution">
    <text evidence="5">The sequence shown here is derived from an EMBL/GenBank/DDBJ whole genome shotgun (WGS) entry which is preliminary data.</text>
</comment>
<dbReference type="GO" id="GO:0017148">
    <property type="term" value="P:negative regulation of translation"/>
    <property type="evidence" value="ECO:0007669"/>
    <property type="project" value="TreeGrafter"/>
</dbReference>
<sequence>MEKKTHTIDASGKILGRLATEIANLLRGKNKPDFLPYKDTGDFVLIKNVDKLKFTGKKLEKKKYYRHSGYLGGLKETPLKKLFRQNPKEVLRKAVFGMLPKNKLRARIIKKLKFK</sequence>
<keyword evidence="2 4" id="KW-0689">Ribosomal protein</keyword>
<dbReference type="InterPro" id="IPR036899">
    <property type="entry name" value="Ribosomal_uL13_sf"/>
</dbReference>
<dbReference type="STRING" id="1801660.A2Z78_00670"/>
<dbReference type="NCBIfam" id="TIGR01066">
    <property type="entry name" value="rplM_bact"/>
    <property type="match status" value="1"/>
</dbReference>
<comment type="similarity">
    <text evidence="1 4">Belongs to the universal ribosomal protein uL13 family.</text>
</comment>
<accession>A0A1G2DWW3</accession>
<evidence type="ECO:0000256" key="3">
    <source>
        <dbReference type="ARBA" id="ARBA00023274"/>
    </source>
</evidence>
<dbReference type="AlphaFoldDB" id="A0A1G2DWW3"/>
<dbReference type="GO" id="GO:0003735">
    <property type="term" value="F:structural constituent of ribosome"/>
    <property type="evidence" value="ECO:0007669"/>
    <property type="project" value="InterPro"/>
</dbReference>
<dbReference type="InterPro" id="IPR005823">
    <property type="entry name" value="Ribosomal_uL13_bac-type"/>
</dbReference>
<evidence type="ECO:0000256" key="2">
    <source>
        <dbReference type="ARBA" id="ARBA00022980"/>
    </source>
</evidence>
<dbReference type="HAMAP" id="MF_01366">
    <property type="entry name" value="Ribosomal_uL13"/>
    <property type="match status" value="1"/>
</dbReference>
<comment type="subunit">
    <text evidence="4">Part of the 50S ribosomal subunit.</text>
</comment>
<dbReference type="PANTHER" id="PTHR11545:SF2">
    <property type="entry name" value="LARGE RIBOSOMAL SUBUNIT PROTEIN UL13M"/>
    <property type="match status" value="1"/>
</dbReference>
<name>A0A1G2DWW3_9BACT</name>
<comment type="function">
    <text evidence="4">This protein is one of the early assembly proteins of the 50S ribosomal subunit, although it is not seen to bind rRNA by itself. It is important during the early stages of 50S assembly.</text>
</comment>
<dbReference type="PANTHER" id="PTHR11545">
    <property type="entry name" value="RIBOSOMAL PROTEIN L13"/>
    <property type="match status" value="1"/>
</dbReference>
<reference evidence="5 6" key="1">
    <citation type="journal article" date="2016" name="Nat. Commun.">
        <title>Thousands of microbial genomes shed light on interconnected biogeochemical processes in an aquifer system.</title>
        <authorList>
            <person name="Anantharaman K."/>
            <person name="Brown C.T."/>
            <person name="Hug L.A."/>
            <person name="Sharon I."/>
            <person name="Castelle C.J."/>
            <person name="Probst A.J."/>
            <person name="Thomas B.C."/>
            <person name="Singh A."/>
            <person name="Wilkins M.J."/>
            <person name="Karaoz U."/>
            <person name="Brodie E.L."/>
            <person name="Williams K.H."/>
            <person name="Hubbard S.S."/>
            <person name="Banfield J.F."/>
        </authorList>
    </citation>
    <scope>NUCLEOTIDE SEQUENCE [LARGE SCALE GENOMIC DNA]</scope>
</reference>
<dbReference type="Pfam" id="PF00572">
    <property type="entry name" value="Ribosomal_L13"/>
    <property type="match status" value="1"/>
</dbReference>
<keyword evidence="3 4" id="KW-0687">Ribonucleoprotein</keyword>
<dbReference type="CDD" id="cd00392">
    <property type="entry name" value="Ribosomal_L13"/>
    <property type="match status" value="1"/>
</dbReference>
<dbReference type="Gene3D" id="3.90.1180.10">
    <property type="entry name" value="Ribosomal protein L13"/>
    <property type="match status" value="1"/>
</dbReference>
<dbReference type="Proteomes" id="UP000176752">
    <property type="component" value="Unassembled WGS sequence"/>
</dbReference>
<dbReference type="GO" id="GO:0022625">
    <property type="term" value="C:cytosolic large ribosomal subunit"/>
    <property type="evidence" value="ECO:0007669"/>
    <property type="project" value="TreeGrafter"/>
</dbReference>
<evidence type="ECO:0000313" key="5">
    <source>
        <dbReference type="EMBL" id="OGZ17408.1"/>
    </source>
</evidence>
<protein>
    <recommendedName>
        <fullName evidence="4">Large ribosomal subunit protein uL13</fullName>
    </recommendedName>
</protein>
<evidence type="ECO:0000313" key="6">
    <source>
        <dbReference type="Proteomes" id="UP000176752"/>
    </source>
</evidence>